<comment type="caution">
    <text evidence="1">The sequence shown here is derived from an EMBL/GenBank/DDBJ whole genome shotgun (WGS) entry which is preliminary data.</text>
</comment>
<name>A0A936ZIK9_9BURK</name>
<reference evidence="1" key="1">
    <citation type="submission" date="2021-01" db="EMBL/GenBank/DDBJ databases">
        <title>Ramlibacter sp. strain AW1 16S ribosomal RNA gene Genome sequencing and assembly.</title>
        <authorList>
            <person name="Kang M."/>
        </authorList>
    </citation>
    <scope>NUCLEOTIDE SEQUENCE</scope>
    <source>
        <strain evidence="1">AW1</strain>
    </source>
</reference>
<dbReference type="SUPFAM" id="SSF52540">
    <property type="entry name" value="P-loop containing nucleoside triphosphate hydrolases"/>
    <property type="match status" value="1"/>
</dbReference>
<evidence type="ECO:0000313" key="2">
    <source>
        <dbReference type="Proteomes" id="UP000613011"/>
    </source>
</evidence>
<dbReference type="Pfam" id="PF13481">
    <property type="entry name" value="AAA_25"/>
    <property type="match status" value="1"/>
</dbReference>
<dbReference type="InterPro" id="IPR027417">
    <property type="entry name" value="P-loop_NTPase"/>
</dbReference>
<protein>
    <submittedName>
        <fullName evidence="1">AAA family ATPase</fullName>
    </submittedName>
</protein>
<proteinExistence type="predicted"/>
<dbReference type="Proteomes" id="UP000613011">
    <property type="component" value="Unassembled WGS sequence"/>
</dbReference>
<dbReference type="EMBL" id="JAEQNA010000002">
    <property type="protein sequence ID" value="MBL0420512.1"/>
    <property type="molecule type" value="Genomic_DNA"/>
</dbReference>
<gene>
    <name evidence="1" type="ORF">JI739_09180</name>
</gene>
<dbReference type="RefSeq" id="WP_201683584.1">
    <property type="nucleotide sequence ID" value="NZ_JAEQNA010000002.1"/>
</dbReference>
<sequence length="339" mass="36889">MPPPDRAALDWAWAADLPEWPDPEEQLVEGVIGRLALSVLYGDSNSGKTFLAVDIGCALAQRSKWMGRHTLGGLVVYLATESPQSVRTRLQAYQRHYGRKVPNFAIVQSPINLFDSGADAQAVVTLIRELESEVGEKCELVIGDTLSRMAAGANENSGEDMGTVIKHAEQIKRDAQVHVLLIHHSGKDQARGARGWSGLRAAIDTEIEVTADEATGMRVAEITKQRDIPGKGSRFGFRLEVVDLGPGQWDTRRSSCVVVPADAPAKVAKGKRPSEVAGAIVEALRARGTGMKRGDLAKHLDQYQRQSVYREINKLLDAHRLIETAGVVALNKSAQEVSF</sequence>
<dbReference type="Gene3D" id="3.40.50.300">
    <property type="entry name" value="P-loop containing nucleotide triphosphate hydrolases"/>
    <property type="match status" value="1"/>
</dbReference>
<accession>A0A936ZIK9</accession>
<dbReference type="AlphaFoldDB" id="A0A936ZIK9"/>
<organism evidence="1 2">
    <name type="scientific">Ramlibacter aurantiacus</name>
    <dbReference type="NCBI Taxonomy" id="2801330"/>
    <lineage>
        <taxon>Bacteria</taxon>
        <taxon>Pseudomonadati</taxon>
        <taxon>Pseudomonadota</taxon>
        <taxon>Betaproteobacteria</taxon>
        <taxon>Burkholderiales</taxon>
        <taxon>Comamonadaceae</taxon>
        <taxon>Ramlibacter</taxon>
    </lineage>
</organism>
<keyword evidence="2" id="KW-1185">Reference proteome</keyword>
<evidence type="ECO:0000313" key="1">
    <source>
        <dbReference type="EMBL" id="MBL0420512.1"/>
    </source>
</evidence>